<dbReference type="Pfam" id="PF01679">
    <property type="entry name" value="Pmp3"/>
    <property type="match status" value="1"/>
</dbReference>
<evidence type="ECO:0000256" key="1">
    <source>
        <dbReference type="ARBA" id="ARBA00004370"/>
    </source>
</evidence>
<dbReference type="InterPro" id="IPR000612">
    <property type="entry name" value="PMP3"/>
</dbReference>
<accession>A0ABR4DA86</accession>
<protein>
    <recommendedName>
        <fullName evidence="9">YqaE/Pmp3 family membrane protein</fullName>
    </recommendedName>
</protein>
<feature type="transmembrane region" description="Helical" evidence="6">
    <location>
        <begin position="45"/>
        <end position="69"/>
    </location>
</feature>
<keyword evidence="4 6" id="KW-1133">Transmembrane helix</keyword>
<evidence type="ECO:0000256" key="5">
    <source>
        <dbReference type="ARBA" id="ARBA00023136"/>
    </source>
</evidence>
<dbReference type="PROSITE" id="PS01309">
    <property type="entry name" value="UPF0057"/>
    <property type="match status" value="1"/>
</dbReference>
<dbReference type="Proteomes" id="UP001600064">
    <property type="component" value="Unassembled WGS sequence"/>
</dbReference>
<reference evidence="7 8" key="1">
    <citation type="journal article" date="2024" name="Commun. Biol.">
        <title>Comparative genomic analysis of thermophilic fungi reveals convergent evolutionary adaptations and gene losses.</title>
        <authorList>
            <person name="Steindorff A.S."/>
            <person name="Aguilar-Pontes M.V."/>
            <person name="Robinson A.J."/>
            <person name="Andreopoulos B."/>
            <person name="LaButti K."/>
            <person name="Kuo A."/>
            <person name="Mondo S."/>
            <person name="Riley R."/>
            <person name="Otillar R."/>
            <person name="Haridas S."/>
            <person name="Lipzen A."/>
            <person name="Grimwood J."/>
            <person name="Schmutz J."/>
            <person name="Clum A."/>
            <person name="Reid I.D."/>
            <person name="Moisan M.C."/>
            <person name="Butler G."/>
            <person name="Nguyen T.T.M."/>
            <person name="Dewar K."/>
            <person name="Conant G."/>
            <person name="Drula E."/>
            <person name="Henrissat B."/>
            <person name="Hansel C."/>
            <person name="Singer S."/>
            <person name="Hutchinson M.I."/>
            <person name="de Vries R.P."/>
            <person name="Natvig D.O."/>
            <person name="Powell A.J."/>
            <person name="Tsang A."/>
            <person name="Grigoriev I.V."/>
        </authorList>
    </citation>
    <scope>NUCLEOTIDE SEQUENCE [LARGE SCALE GENOMIC DNA]</scope>
    <source>
        <strain evidence="7 8">ATCC 22073</strain>
    </source>
</reference>
<evidence type="ECO:0000313" key="8">
    <source>
        <dbReference type="Proteomes" id="UP001600064"/>
    </source>
</evidence>
<comment type="subcellular location">
    <subcellularLocation>
        <location evidence="1">Membrane</location>
    </subcellularLocation>
</comment>
<keyword evidence="8" id="KW-1185">Reference proteome</keyword>
<feature type="transmembrane region" description="Helical" evidence="6">
    <location>
        <begin position="20"/>
        <end position="36"/>
    </location>
</feature>
<dbReference type="EMBL" id="JAZGUE010000004">
    <property type="protein sequence ID" value="KAL2267266.1"/>
    <property type="molecule type" value="Genomic_DNA"/>
</dbReference>
<evidence type="ECO:0000256" key="4">
    <source>
        <dbReference type="ARBA" id="ARBA00022989"/>
    </source>
</evidence>
<name>A0ABR4DA86_9PEZI</name>
<keyword evidence="3 6" id="KW-0812">Transmembrane</keyword>
<organism evidence="7 8">
    <name type="scientific">Remersonia thermophila</name>
    <dbReference type="NCBI Taxonomy" id="72144"/>
    <lineage>
        <taxon>Eukaryota</taxon>
        <taxon>Fungi</taxon>
        <taxon>Dikarya</taxon>
        <taxon>Ascomycota</taxon>
        <taxon>Pezizomycotina</taxon>
        <taxon>Sordariomycetes</taxon>
        <taxon>Sordariomycetidae</taxon>
        <taxon>Sordariales</taxon>
        <taxon>Sordariales incertae sedis</taxon>
        <taxon>Remersonia</taxon>
    </lineage>
</organism>
<sequence length="83" mass="9381">MAHLHLRINLKPLRKGLRRTILYVTAVLVPPLAVYLRRGTRHNEFAVNIVLTLLGWYVSALAPLGWYAYLTGGVLHALHLVTK</sequence>
<comment type="similarity">
    <text evidence="2">Belongs to the UPF0057 (PMP3) family.</text>
</comment>
<evidence type="ECO:0000256" key="2">
    <source>
        <dbReference type="ARBA" id="ARBA00009530"/>
    </source>
</evidence>
<evidence type="ECO:0000313" key="7">
    <source>
        <dbReference type="EMBL" id="KAL2267266.1"/>
    </source>
</evidence>
<evidence type="ECO:0000256" key="3">
    <source>
        <dbReference type="ARBA" id="ARBA00022692"/>
    </source>
</evidence>
<dbReference type="GeneID" id="98125688"/>
<proteinExistence type="inferred from homology"/>
<dbReference type="RefSeq" id="XP_070865993.1">
    <property type="nucleotide sequence ID" value="XM_071011044.1"/>
</dbReference>
<comment type="caution">
    <text evidence="7">The sequence shown here is derived from an EMBL/GenBank/DDBJ whole genome shotgun (WGS) entry which is preliminary data.</text>
</comment>
<evidence type="ECO:0008006" key="9">
    <source>
        <dbReference type="Google" id="ProtNLM"/>
    </source>
</evidence>
<keyword evidence="5 6" id="KW-0472">Membrane</keyword>
<gene>
    <name evidence="7" type="ORF">VTJ83DRAFT_4543</name>
</gene>
<evidence type="ECO:0000256" key="6">
    <source>
        <dbReference type="SAM" id="Phobius"/>
    </source>
</evidence>